<comment type="cofactor">
    <cofactor evidence="1">
        <name>[4Fe-4S] cluster</name>
        <dbReference type="ChEBI" id="CHEBI:49883"/>
    </cofactor>
</comment>
<dbReference type="PROSITE" id="PS51379">
    <property type="entry name" value="4FE4S_FER_2"/>
    <property type="match status" value="1"/>
</dbReference>
<dbReference type="PROSITE" id="PS00198">
    <property type="entry name" value="4FE4S_FER_1"/>
    <property type="match status" value="1"/>
</dbReference>
<dbReference type="AlphaFoldDB" id="A0A1W1X2G9"/>
<reference evidence="8 9" key="1">
    <citation type="submission" date="2017-04" db="EMBL/GenBank/DDBJ databases">
        <authorList>
            <person name="Afonso C.L."/>
            <person name="Miller P.J."/>
            <person name="Scott M.A."/>
            <person name="Spackman E."/>
            <person name="Goraichik I."/>
            <person name="Dimitrov K.M."/>
            <person name="Suarez D.L."/>
            <person name="Swayne D.E."/>
        </authorList>
    </citation>
    <scope>NUCLEOTIDE SEQUENCE [LARGE SCALE GENOMIC DNA]</scope>
    <source>
        <strain evidence="8 9">DSM 13146</strain>
    </source>
</reference>
<gene>
    <name evidence="8" type="ORF">SAMN02746041_00432</name>
</gene>
<dbReference type="STRING" id="1121390.SAMN02746041_00432"/>
<keyword evidence="8" id="KW-0670">Pyruvate</keyword>
<organism evidence="8 9">
    <name type="scientific">Desulfacinum hydrothermale DSM 13146</name>
    <dbReference type="NCBI Taxonomy" id="1121390"/>
    <lineage>
        <taxon>Bacteria</taxon>
        <taxon>Pseudomonadati</taxon>
        <taxon>Thermodesulfobacteriota</taxon>
        <taxon>Syntrophobacteria</taxon>
        <taxon>Syntrophobacterales</taxon>
        <taxon>Syntrophobacteraceae</taxon>
        <taxon>Desulfacinum</taxon>
    </lineage>
</organism>
<dbReference type="OrthoDB" id="9804603at2"/>
<evidence type="ECO:0000256" key="4">
    <source>
        <dbReference type="ARBA" id="ARBA00022737"/>
    </source>
</evidence>
<evidence type="ECO:0000256" key="1">
    <source>
        <dbReference type="ARBA" id="ARBA00001966"/>
    </source>
</evidence>
<dbReference type="Gene3D" id="3.30.70.20">
    <property type="match status" value="1"/>
</dbReference>
<dbReference type="GO" id="GO:0051539">
    <property type="term" value="F:4 iron, 4 sulfur cluster binding"/>
    <property type="evidence" value="ECO:0007669"/>
    <property type="project" value="UniProtKB-KW"/>
</dbReference>
<keyword evidence="6" id="KW-0411">Iron-sulfur</keyword>
<feature type="domain" description="4Fe-4S ferredoxin-type" evidence="7">
    <location>
        <begin position="65"/>
        <end position="94"/>
    </location>
</feature>
<dbReference type="GO" id="GO:0016625">
    <property type="term" value="F:oxidoreductase activity, acting on the aldehyde or oxo group of donors, iron-sulfur protein as acceptor"/>
    <property type="evidence" value="ECO:0007669"/>
    <property type="project" value="InterPro"/>
</dbReference>
<evidence type="ECO:0000313" key="9">
    <source>
        <dbReference type="Proteomes" id="UP000192783"/>
    </source>
</evidence>
<keyword evidence="5" id="KW-0408">Iron</keyword>
<name>A0A1W1X2G9_9BACT</name>
<dbReference type="InterPro" id="IPR017896">
    <property type="entry name" value="4Fe4S_Fe-S-bd"/>
</dbReference>
<dbReference type="PANTHER" id="PTHR43724">
    <property type="entry name" value="PYRUVATE SYNTHASE SUBUNIT PORD"/>
    <property type="match status" value="1"/>
</dbReference>
<keyword evidence="3" id="KW-0479">Metal-binding</keyword>
<dbReference type="EMBL" id="FWXF01000001">
    <property type="protein sequence ID" value="SMC17960.1"/>
    <property type="molecule type" value="Genomic_DNA"/>
</dbReference>
<evidence type="ECO:0000256" key="3">
    <source>
        <dbReference type="ARBA" id="ARBA00022723"/>
    </source>
</evidence>
<dbReference type="Proteomes" id="UP000192783">
    <property type="component" value="Unassembled WGS sequence"/>
</dbReference>
<dbReference type="RefSeq" id="WP_084055886.1">
    <property type="nucleotide sequence ID" value="NZ_FWXF01000001.1"/>
</dbReference>
<evidence type="ECO:0000313" key="8">
    <source>
        <dbReference type="EMBL" id="SMC17960.1"/>
    </source>
</evidence>
<proteinExistence type="predicted"/>
<dbReference type="SUPFAM" id="SSF54862">
    <property type="entry name" value="4Fe-4S ferredoxins"/>
    <property type="match status" value="1"/>
</dbReference>
<keyword evidence="2" id="KW-0004">4Fe-4S</keyword>
<keyword evidence="4" id="KW-0677">Repeat</keyword>
<dbReference type="InterPro" id="IPR017900">
    <property type="entry name" value="4Fe4S_Fe_S_CS"/>
</dbReference>
<evidence type="ECO:0000256" key="5">
    <source>
        <dbReference type="ARBA" id="ARBA00023004"/>
    </source>
</evidence>
<dbReference type="NCBIfam" id="TIGR02179">
    <property type="entry name" value="PorD_KorD"/>
    <property type="match status" value="1"/>
</dbReference>
<dbReference type="InterPro" id="IPR011898">
    <property type="entry name" value="PorD_KorD"/>
</dbReference>
<dbReference type="PANTHER" id="PTHR43724:SF1">
    <property type="entry name" value="PYRUVATE SYNTHASE SUBUNIT PORD"/>
    <property type="match status" value="1"/>
</dbReference>
<keyword evidence="9" id="KW-1185">Reference proteome</keyword>
<dbReference type="Pfam" id="PF00037">
    <property type="entry name" value="Fer4"/>
    <property type="match status" value="1"/>
</dbReference>
<protein>
    <submittedName>
        <fullName evidence="8">Pyruvate ferredoxin oxidoreductase delta subunit</fullName>
    </submittedName>
</protein>
<evidence type="ECO:0000256" key="2">
    <source>
        <dbReference type="ARBA" id="ARBA00022485"/>
    </source>
</evidence>
<evidence type="ECO:0000256" key="6">
    <source>
        <dbReference type="ARBA" id="ARBA00023014"/>
    </source>
</evidence>
<accession>A0A1W1X2G9</accession>
<sequence length="101" mass="11346">MTEPRKDPFTFAHSRPCVGEGGRTGDWRSERPVIDPDKCTPTRNKRPSCFLCWLYCPEGVVTRGIPVEIDYEYCKGCGICAEECPTKAIKMVDEKGEEAAE</sequence>
<evidence type="ECO:0000259" key="7">
    <source>
        <dbReference type="PROSITE" id="PS51379"/>
    </source>
</evidence>
<dbReference type="GO" id="GO:0046872">
    <property type="term" value="F:metal ion binding"/>
    <property type="evidence" value="ECO:0007669"/>
    <property type="project" value="UniProtKB-KW"/>
</dbReference>